<dbReference type="EMBL" id="PVTF01000005">
    <property type="protein sequence ID" value="PRY41766.1"/>
    <property type="molecule type" value="Genomic_DNA"/>
</dbReference>
<dbReference type="GO" id="GO:0004252">
    <property type="term" value="F:serine-type endopeptidase activity"/>
    <property type="evidence" value="ECO:0007669"/>
    <property type="project" value="InterPro"/>
</dbReference>
<feature type="region of interest" description="Disordered" evidence="3">
    <location>
        <begin position="44"/>
        <end position="77"/>
    </location>
</feature>
<dbReference type="InterPro" id="IPR001254">
    <property type="entry name" value="Trypsin_dom"/>
</dbReference>
<protein>
    <submittedName>
        <fullName evidence="6">Trypsin</fullName>
    </submittedName>
</protein>
<feature type="compositionally biased region" description="Polar residues" evidence="3">
    <location>
        <begin position="44"/>
        <end position="56"/>
    </location>
</feature>
<proteinExistence type="inferred from homology"/>
<dbReference type="PRINTS" id="PR00722">
    <property type="entry name" value="CHYMOTRYPSIN"/>
</dbReference>
<reference evidence="6 7" key="1">
    <citation type="submission" date="2018-03" db="EMBL/GenBank/DDBJ databases">
        <title>Genomic Encyclopedia of Archaeal and Bacterial Type Strains, Phase II (KMG-II): from individual species to whole genera.</title>
        <authorList>
            <person name="Goeker M."/>
        </authorList>
    </citation>
    <scope>NUCLEOTIDE SEQUENCE [LARGE SCALE GENOMIC DNA]</scope>
    <source>
        <strain evidence="6 7">DSM 44720</strain>
    </source>
</reference>
<evidence type="ECO:0000256" key="1">
    <source>
        <dbReference type="ARBA" id="ARBA00007664"/>
    </source>
</evidence>
<accession>A0A2T0T7Z0</accession>
<dbReference type="Proteomes" id="UP000239494">
    <property type="component" value="Unassembled WGS sequence"/>
</dbReference>
<evidence type="ECO:0000259" key="5">
    <source>
        <dbReference type="PROSITE" id="PS50240"/>
    </source>
</evidence>
<dbReference type="SMART" id="SM00020">
    <property type="entry name" value="Tryp_SPc"/>
    <property type="match status" value="1"/>
</dbReference>
<feature type="chain" id="PRO_5015469312" evidence="4">
    <location>
        <begin position="30"/>
        <end position="300"/>
    </location>
</feature>
<name>A0A2T0T7Z0_9PSEU</name>
<dbReference type="InterPro" id="IPR001314">
    <property type="entry name" value="Peptidase_S1A"/>
</dbReference>
<dbReference type="InterPro" id="IPR043504">
    <property type="entry name" value="Peptidase_S1_PA_chymotrypsin"/>
</dbReference>
<dbReference type="RefSeq" id="WP_245886708.1">
    <property type="nucleotide sequence ID" value="NZ_PVTF01000005.1"/>
</dbReference>
<comment type="caution">
    <text evidence="6">The sequence shown here is derived from an EMBL/GenBank/DDBJ whole genome shotgun (WGS) entry which is preliminary data.</text>
</comment>
<dbReference type="GO" id="GO:0006508">
    <property type="term" value="P:proteolysis"/>
    <property type="evidence" value="ECO:0007669"/>
    <property type="project" value="InterPro"/>
</dbReference>
<evidence type="ECO:0000313" key="6">
    <source>
        <dbReference type="EMBL" id="PRY41766.1"/>
    </source>
</evidence>
<dbReference type="SUPFAM" id="SSF50494">
    <property type="entry name" value="Trypsin-like serine proteases"/>
    <property type="match status" value="1"/>
</dbReference>
<keyword evidence="2" id="KW-1015">Disulfide bond</keyword>
<sequence length="300" mass="30807">MSSRSRRRPLLRIGTLAFAVVLGAGAASAAIVVRELKAVTLARQSASPTPDAVQNASGGGRQTPTTTTTTTPPPPPVSSLLPFNAKLASQDIPDPAGGVRSGGCSGSLVAPQWVITAGHCFHDINDVRVGGVPPYTMTVTIGKLKDSDPGGRTAQVVDVRQSPVNDLAVVKLSAPVLDVVPLTLADEAPAIGQQLQFAGWGSTSATVIAASDHLKRGMFSISAIGPSTFEALPVVPRTVENSPCPEDSGAPFFISPDDKTGQLVAIVSTGPACPQPGAEIIARVDVQADWIREQTGGTAR</sequence>
<feature type="signal peptide" evidence="4">
    <location>
        <begin position="1"/>
        <end position="29"/>
    </location>
</feature>
<organism evidence="6 7">
    <name type="scientific">Umezawaea tangerina</name>
    <dbReference type="NCBI Taxonomy" id="84725"/>
    <lineage>
        <taxon>Bacteria</taxon>
        <taxon>Bacillati</taxon>
        <taxon>Actinomycetota</taxon>
        <taxon>Actinomycetes</taxon>
        <taxon>Pseudonocardiales</taxon>
        <taxon>Pseudonocardiaceae</taxon>
        <taxon>Umezawaea</taxon>
    </lineage>
</organism>
<dbReference type="Gene3D" id="2.40.10.10">
    <property type="entry name" value="Trypsin-like serine proteases"/>
    <property type="match status" value="1"/>
</dbReference>
<feature type="domain" description="Peptidase S1" evidence="5">
    <location>
        <begin position="56"/>
        <end position="296"/>
    </location>
</feature>
<dbReference type="InterPro" id="IPR006311">
    <property type="entry name" value="TAT_signal"/>
</dbReference>
<dbReference type="InterPro" id="IPR009003">
    <property type="entry name" value="Peptidase_S1_PA"/>
</dbReference>
<keyword evidence="7" id="KW-1185">Reference proteome</keyword>
<evidence type="ECO:0000256" key="4">
    <source>
        <dbReference type="SAM" id="SignalP"/>
    </source>
</evidence>
<dbReference type="InterPro" id="IPR018114">
    <property type="entry name" value="TRYPSIN_HIS"/>
</dbReference>
<dbReference type="PROSITE" id="PS50240">
    <property type="entry name" value="TRYPSIN_DOM"/>
    <property type="match status" value="1"/>
</dbReference>
<dbReference type="PANTHER" id="PTHR24276:SF98">
    <property type="entry name" value="FI18310P1-RELATED"/>
    <property type="match status" value="1"/>
</dbReference>
<evidence type="ECO:0000256" key="3">
    <source>
        <dbReference type="SAM" id="MobiDB-lite"/>
    </source>
</evidence>
<evidence type="ECO:0000256" key="2">
    <source>
        <dbReference type="ARBA" id="ARBA00023157"/>
    </source>
</evidence>
<evidence type="ECO:0000313" key="7">
    <source>
        <dbReference type="Proteomes" id="UP000239494"/>
    </source>
</evidence>
<dbReference type="Pfam" id="PF00089">
    <property type="entry name" value="Trypsin"/>
    <property type="match status" value="1"/>
</dbReference>
<dbReference type="InterPro" id="IPR050430">
    <property type="entry name" value="Peptidase_S1"/>
</dbReference>
<comment type="similarity">
    <text evidence="1">Belongs to the peptidase S1 family.</text>
</comment>
<dbReference type="AlphaFoldDB" id="A0A2T0T7Z0"/>
<gene>
    <name evidence="6" type="ORF">CLV43_105525</name>
</gene>
<keyword evidence="4" id="KW-0732">Signal</keyword>
<dbReference type="PANTHER" id="PTHR24276">
    <property type="entry name" value="POLYSERASE-RELATED"/>
    <property type="match status" value="1"/>
</dbReference>
<dbReference type="PROSITE" id="PS00134">
    <property type="entry name" value="TRYPSIN_HIS"/>
    <property type="match status" value="1"/>
</dbReference>
<dbReference type="PROSITE" id="PS51318">
    <property type="entry name" value="TAT"/>
    <property type="match status" value="1"/>
</dbReference>